<evidence type="ECO:0000313" key="2">
    <source>
        <dbReference type="Proteomes" id="UP000585474"/>
    </source>
</evidence>
<dbReference type="OrthoDB" id="75807at2759"/>
<keyword evidence="2" id="KW-1185">Reference proteome</keyword>
<comment type="caution">
    <text evidence="1">The sequence shown here is derived from an EMBL/GenBank/DDBJ whole genome shotgun (WGS) entry which is preliminary data.</text>
</comment>
<protein>
    <submittedName>
        <fullName evidence="1">Uncharacterized protein</fullName>
    </submittedName>
</protein>
<reference evidence="1 2" key="1">
    <citation type="submission" date="2019-07" db="EMBL/GenBank/DDBJ databases">
        <title>De Novo Assembly of kiwifruit Actinidia rufa.</title>
        <authorList>
            <person name="Sugita-Konishi S."/>
            <person name="Sato K."/>
            <person name="Mori E."/>
            <person name="Abe Y."/>
            <person name="Kisaki G."/>
            <person name="Hamano K."/>
            <person name="Suezawa K."/>
            <person name="Otani M."/>
            <person name="Fukuda T."/>
            <person name="Manabe T."/>
            <person name="Gomi K."/>
            <person name="Tabuchi M."/>
            <person name="Akimitsu K."/>
            <person name="Kataoka I."/>
        </authorList>
    </citation>
    <scope>NUCLEOTIDE SEQUENCE [LARGE SCALE GENOMIC DNA]</scope>
    <source>
        <strain evidence="2">cv. Fuchu</strain>
    </source>
</reference>
<name>A0A7J0GS71_9ERIC</name>
<dbReference type="EMBL" id="BJWL01000023">
    <property type="protein sequence ID" value="GFZ13670.1"/>
    <property type="molecule type" value="Genomic_DNA"/>
</dbReference>
<gene>
    <name evidence="1" type="ORF">Acr_23g0020550</name>
</gene>
<dbReference type="AlphaFoldDB" id="A0A7J0GS71"/>
<organism evidence="1 2">
    <name type="scientific">Actinidia rufa</name>
    <dbReference type="NCBI Taxonomy" id="165716"/>
    <lineage>
        <taxon>Eukaryota</taxon>
        <taxon>Viridiplantae</taxon>
        <taxon>Streptophyta</taxon>
        <taxon>Embryophyta</taxon>
        <taxon>Tracheophyta</taxon>
        <taxon>Spermatophyta</taxon>
        <taxon>Magnoliopsida</taxon>
        <taxon>eudicotyledons</taxon>
        <taxon>Gunneridae</taxon>
        <taxon>Pentapetalae</taxon>
        <taxon>asterids</taxon>
        <taxon>Ericales</taxon>
        <taxon>Actinidiaceae</taxon>
        <taxon>Actinidia</taxon>
    </lineage>
</organism>
<sequence>MGTPTVAMASSEERTLARFHGLVLPRLRGFGDKQPPKRSWATNFVMVLGRRAYLSGEFYPTSIWLTGDRLGVPRLLIPCRDGRTKKPRLEMSEDDFAPPPTRLVNFVSEEQLAEARKTRGTRVDDGTGQRDRSLYEIIYCASKASFLSFSLKSSAPGLFNHPFHRSFQSLHRPGETQPMLDLEPNLFAHAAFEKEVINRLIRCPT</sequence>
<dbReference type="Proteomes" id="UP000585474">
    <property type="component" value="Unassembled WGS sequence"/>
</dbReference>
<proteinExistence type="predicted"/>
<evidence type="ECO:0000313" key="1">
    <source>
        <dbReference type="EMBL" id="GFZ13670.1"/>
    </source>
</evidence>
<accession>A0A7J0GS71</accession>